<proteinExistence type="predicted"/>
<name>A0A3E4PYA9_9FIRM</name>
<dbReference type="SUPFAM" id="SSF46955">
    <property type="entry name" value="Putative DNA-binding domain"/>
    <property type="match status" value="1"/>
</dbReference>
<organism evidence="1 2">
    <name type="scientific">Dorea formicigenerans</name>
    <dbReference type="NCBI Taxonomy" id="39486"/>
    <lineage>
        <taxon>Bacteria</taxon>
        <taxon>Bacillati</taxon>
        <taxon>Bacillota</taxon>
        <taxon>Clostridia</taxon>
        <taxon>Lachnospirales</taxon>
        <taxon>Lachnospiraceae</taxon>
        <taxon>Dorea</taxon>
    </lineage>
</organism>
<reference evidence="1 2" key="1">
    <citation type="submission" date="2018-08" db="EMBL/GenBank/DDBJ databases">
        <title>A genome reference for cultivated species of the human gut microbiota.</title>
        <authorList>
            <person name="Zou Y."/>
            <person name="Xue W."/>
            <person name="Luo G."/>
        </authorList>
    </citation>
    <scope>NUCLEOTIDE SEQUENCE [LARGE SCALE GENOMIC DNA]</scope>
    <source>
        <strain evidence="1 2">TF09-3</strain>
    </source>
</reference>
<gene>
    <name evidence="1" type="ORF">DXC93_05525</name>
</gene>
<dbReference type="Proteomes" id="UP000261324">
    <property type="component" value="Unassembled WGS sequence"/>
</dbReference>
<accession>A0A3E4PYA9</accession>
<evidence type="ECO:0000313" key="2">
    <source>
        <dbReference type="Proteomes" id="UP000261324"/>
    </source>
</evidence>
<protein>
    <recommendedName>
        <fullName evidence="3">MerR family DNA-binding transcriptional regulator</fullName>
    </recommendedName>
</protein>
<dbReference type="AlphaFoldDB" id="A0A3E4PYA9"/>
<dbReference type="Gene3D" id="1.10.1660.10">
    <property type="match status" value="1"/>
</dbReference>
<comment type="caution">
    <text evidence="1">The sequence shown here is derived from an EMBL/GenBank/DDBJ whole genome shotgun (WGS) entry which is preliminary data.</text>
</comment>
<evidence type="ECO:0008006" key="3">
    <source>
        <dbReference type="Google" id="ProtNLM"/>
    </source>
</evidence>
<sequence length="63" mass="7130">MYNKDSNYISIGEMAKINRTTVPTLKLYDSMGLLTPRYVDEHTCATIVNRIPAVLRLSPFLSP</sequence>
<evidence type="ECO:0000313" key="1">
    <source>
        <dbReference type="EMBL" id="RGK84930.1"/>
    </source>
</evidence>
<dbReference type="InterPro" id="IPR009061">
    <property type="entry name" value="DNA-bd_dom_put_sf"/>
</dbReference>
<dbReference type="EMBL" id="QSRA01000005">
    <property type="protein sequence ID" value="RGK84930.1"/>
    <property type="molecule type" value="Genomic_DNA"/>
</dbReference>